<evidence type="ECO:0000313" key="2">
    <source>
        <dbReference type="EMBL" id="CAK7922424.1"/>
    </source>
</evidence>
<evidence type="ECO:0000313" key="3">
    <source>
        <dbReference type="Proteomes" id="UP001497600"/>
    </source>
</evidence>
<proteinExistence type="predicted"/>
<evidence type="ECO:0000256" key="1">
    <source>
        <dbReference type="SAM" id="MobiDB-lite"/>
    </source>
</evidence>
<dbReference type="PANTHER" id="PTHR23149:SF26">
    <property type="entry name" value="PROTEIN TMA23"/>
    <property type="match status" value="1"/>
</dbReference>
<organism evidence="2 3">
    <name type="scientific">[Candida] anglica</name>
    <dbReference type="NCBI Taxonomy" id="148631"/>
    <lineage>
        <taxon>Eukaryota</taxon>
        <taxon>Fungi</taxon>
        <taxon>Dikarya</taxon>
        <taxon>Ascomycota</taxon>
        <taxon>Saccharomycotina</taxon>
        <taxon>Pichiomycetes</taxon>
        <taxon>Debaryomycetaceae</taxon>
        <taxon>Kurtzmaniella</taxon>
    </lineage>
</organism>
<protein>
    <submittedName>
        <fullName evidence="2">Protein Tma23p</fullName>
    </submittedName>
</protein>
<feature type="region of interest" description="Disordered" evidence="1">
    <location>
        <begin position="119"/>
        <end position="243"/>
    </location>
</feature>
<dbReference type="InterPro" id="IPR050656">
    <property type="entry name" value="PINX1"/>
</dbReference>
<dbReference type="EMBL" id="OZ004260">
    <property type="protein sequence ID" value="CAK7922424.1"/>
    <property type="molecule type" value="Genomic_DNA"/>
</dbReference>
<dbReference type="PANTHER" id="PTHR23149">
    <property type="entry name" value="G PATCH DOMAIN CONTAINING PROTEIN"/>
    <property type="match status" value="1"/>
</dbReference>
<accession>A0ABP0EQW0</accession>
<feature type="compositionally biased region" description="Basic and acidic residues" evidence="1">
    <location>
        <begin position="142"/>
        <end position="222"/>
    </location>
</feature>
<feature type="compositionally biased region" description="Basic and acidic residues" evidence="1">
    <location>
        <begin position="119"/>
        <end position="135"/>
    </location>
</feature>
<keyword evidence="3" id="KW-1185">Reference proteome</keyword>
<reference evidence="2 3" key="1">
    <citation type="submission" date="2024-01" db="EMBL/GenBank/DDBJ databases">
        <authorList>
            <consortium name="Genoscope - CEA"/>
            <person name="William W."/>
        </authorList>
    </citation>
    <scope>NUCLEOTIDE SEQUENCE [LARGE SCALE GENOMIC DNA]</scope>
    <source>
        <strain evidence="2 3">29B2s-10</strain>
    </source>
</reference>
<name>A0ABP0EQW0_9ASCO</name>
<sequence>MDAKGYLQGYGWKEGEALQKGGLKKPILVKHKKDNKGLGGDGNDADMWWEKLFDGQLKSLEVTSGKKGVSFDQNKDQIKSEVAKANSPLYRMFIRGEGLAGTVGKTDHTKVEDKVDYKKAMAESERVLGKKDMKKKEKKEKKKMEKKERKKVEKQEKKEKKKLEKKLEKEKKKIEKKEMKKLAKEEKKLNKEIKSKTETETKTNTKTVTKSEKRKRTEKDTETSTNKKSHGVEEGKSKRRRTD</sequence>
<gene>
    <name evidence="2" type="primary">TMA23</name>
    <name evidence="2" type="ORF">CAAN4_H26654</name>
</gene>
<dbReference type="Proteomes" id="UP001497600">
    <property type="component" value="Chromosome H"/>
</dbReference>